<name>A0A0N0PBY8_PAPMA</name>
<keyword evidence="7" id="KW-1185">Reference proteome</keyword>
<comment type="similarity">
    <text evidence="1 4">Belongs to the UDP-glycosyltransferase family.</text>
</comment>
<dbReference type="FunFam" id="3.40.50.2000:FF:000050">
    <property type="entry name" value="UDP-glucuronosyltransferase"/>
    <property type="match status" value="1"/>
</dbReference>
<comment type="subcellular location">
    <subcellularLocation>
        <location evidence="5">Membrane</location>
        <topology evidence="5">Single-pass membrane protein</topology>
    </subcellularLocation>
</comment>
<keyword evidence="3 4" id="KW-0808">Transferase</keyword>
<dbReference type="PANTHER" id="PTHR48043:SF145">
    <property type="entry name" value="FI06409P-RELATED"/>
    <property type="match status" value="1"/>
</dbReference>
<dbReference type="CDD" id="cd03784">
    <property type="entry name" value="GT1_Gtf-like"/>
    <property type="match status" value="1"/>
</dbReference>
<feature type="chain" id="PRO_5005732751" description="UDP-glucuronosyltransferase" evidence="5">
    <location>
        <begin position="19"/>
        <end position="509"/>
    </location>
</feature>
<evidence type="ECO:0000256" key="1">
    <source>
        <dbReference type="ARBA" id="ARBA00009995"/>
    </source>
</evidence>
<protein>
    <recommendedName>
        <fullName evidence="5">UDP-glucuronosyltransferase</fullName>
        <ecNumber evidence="5">2.4.1.17</ecNumber>
    </recommendedName>
</protein>
<accession>A0A0N0PBY8</accession>
<evidence type="ECO:0000313" key="6">
    <source>
        <dbReference type="EMBL" id="KPJ12633.1"/>
    </source>
</evidence>
<reference evidence="6 7" key="1">
    <citation type="journal article" date="2015" name="Nat. Commun.">
        <title>Outbred genome sequencing and CRISPR/Cas9 gene editing in butterflies.</title>
        <authorList>
            <person name="Li X."/>
            <person name="Fan D."/>
            <person name="Zhang W."/>
            <person name="Liu G."/>
            <person name="Zhang L."/>
            <person name="Zhao L."/>
            <person name="Fang X."/>
            <person name="Chen L."/>
            <person name="Dong Y."/>
            <person name="Chen Y."/>
            <person name="Ding Y."/>
            <person name="Zhao R."/>
            <person name="Feng M."/>
            <person name="Zhu Y."/>
            <person name="Feng Y."/>
            <person name="Jiang X."/>
            <person name="Zhu D."/>
            <person name="Xiang H."/>
            <person name="Feng X."/>
            <person name="Li S."/>
            <person name="Wang J."/>
            <person name="Zhang G."/>
            <person name="Kronforst M.R."/>
            <person name="Wang W."/>
        </authorList>
    </citation>
    <scope>NUCLEOTIDE SEQUENCE [LARGE SCALE GENOMIC DNA]</scope>
    <source>
        <strain evidence="6">Ya'a_city_454_Pm</strain>
        <tissue evidence="6">Whole body</tissue>
    </source>
</reference>
<feature type="transmembrane region" description="Helical" evidence="5">
    <location>
        <begin position="467"/>
        <end position="487"/>
    </location>
</feature>
<evidence type="ECO:0000256" key="2">
    <source>
        <dbReference type="ARBA" id="ARBA00022676"/>
    </source>
</evidence>
<evidence type="ECO:0000256" key="4">
    <source>
        <dbReference type="RuleBase" id="RU003718"/>
    </source>
</evidence>
<dbReference type="PANTHER" id="PTHR48043">
    <property type="entry name" value="EG:EG0003.4 PROTEIN-RELATED"/>
    <property type="match status" value="1"/>
</dbReference>
<keyword evidence="5" id="KW-0812">Transmembrane</keyword>
<evidence type="ECO:0000313" key="7">
    <source>
        <dbReference type="Proteomes" id="UP000053240"/>
    </source>
</evidence>
<feature type="signal peptide" evidence="5">
    <location>
        <begin position="1"/>
        <end position="18"/>
    </location>
</feature>
<dbReference type="Gene3D" id="3.40.50.2000">
    <property type="entry name" value="Glycogen Phosphorylase B"/>
    <property type="match status" value="2"/>
</dbReference>
<keyword evidence="5" id="KW-0472">Membrane</keyword>
<evidence type="ECO:0000256" key="5">
    <source>
        <dbReference type="RuleBase" id="RU362059"/>
    </source>
</evidence>
<dbReference type="InterPro" id="IPR002213">
    <property type="entry name" value="UDP_glucos_trans"/>
</dbReference>
<organism evidence="6 7">
    <name type="scientific">Papilio machaon</name>
    <name type="common">Old World swallowtail butterfly</name>
    <dbReference type="NCBI Taxonomy" id="76193"/>
    <lineage>
        <taxon>Eukaryota</taxon>
        <taxon>Metazoa</taxon>
        <taxon>Ecdysozoa</taxon>
        <taxon>Arthropoda</taxon>
        <taxon>Hexapoda</taxon>
        <taxon>Insecta</taxon>
        <taxon>Pterygota</taxon>
        <taxon>Neoptera</taxon>
        <taxon>Endopterygota</taxon>
        <taxon>Lepidoptera</taxon>
        <taxon>Glossata</taxon>
        <taxon>Ditrysia</taxon>
        <taxon>Papilionoidea</taxon>
        <taxon>Papilionidae</taxon>
        <taxon>Papilioninae</taxon>
        <taxon>Papilio</taxon>
    </lineage>
</organism>
<dbReference type="Proteomes" id="UP000053240">
    <property type="component" value="Unassembled WGS sequence"/>
</dbReference>
<dbReference type="InterPro" id="IPR050271">
    <property type="entry name" value="UDP-glycosyltransferase"/>
</dbReference>
<dbReference type="GO" id="GO:0016020">
    <property type="term" value="C:membrane"/>
    <property type="evidence" value="ECO:0007669"/>
    <property type="project" value="UniProtKB-SubCell"/>
</dbReference>
<keyword evidence="5" id="KW-1133">Transmembrane helix</keyword>
<dbReference type="Pfam" id="PF00201">
    <property type="entry name" value="UDPGT"/>
    <property type="match status" value="1"/>
</dbReference>
<comment type="catalytic activity">
    <reaction evidence="5">
        <text>glucuronate acceptor + UDP-alpha-D-glucuronate = acceptor beta-D-glucuronoside + UDP + H(+)</text>
        <dbReference type="Rhea" id="RHEA:21032"/>
        <dbReference type="ChEBI" id="CHEBI:15378"/>
        <dbReference type="ChEBI" id="CHEBI:58052"/>
        <dbReference type="ChEBI" id="CHEBI:58223"/>
        <dbReference type="ChEBI" id="CHEBI:132367"/>
        <dbReference type="ChEBI" id="CHEBI:132368"/>
        <dbReference type="EC" id="2.4.1.17"/>
    </reaction>
</comment>
<dbReference type="SUPFAM" id="SSF53756">
    <property type="entry name" value="UDP-Glycosyltransferase/glycogen phosphorylase"/>
    <property type="match status" value="1"/>
</dbReference>
<dbReference type="AlphaFoldDB" id="A0A0N0PBY8"/>
<dbReference type="EMBL" id="KQ460735">
    <property type="protein sequence ID" value="KPJ12633.1"/>
    <property type="molecule type" value="Genomic_DNA"/>
</dbReference>
<dbReference type="InterPro" id="IPR035595">
    <property type="entry name" value="UDP_glycos_trans_CS"/>
</dbReference>
<dbReference type="EC" id="2.4.1.17" evidence="5"/>
<dbReference type="PROSITE" id="PS00375">
    <property type="entry name" value="UDPGT"/>
    <property type="match status" value="1"/>
</dbReference>
<dbReference type="GO" id="GO:0015020">
    <property type="term" value="F:glucuronosyltransferase activity"/>
    <property type="evidence" value="ECO:0007669"/>
    <property type="project" value="UniProtKB-EC"/>
</dbReference>
<keyword evidence="2 4" id="KW-0328">Glycosyltransferase</keyword>
<proteinExistence type="inferred from homology"/>
<evidence type="ECO:0000256" key="3">
    <source>
        <dbReference type="ARBA" id="ARBA00022679"/>
    </source>
</evidence>
<sequence length="509" mass="57594">MRTAVLLVMALAINSTIAHKILCLNPAPSRSHATLGRGIVNTLLEAGHQVTWVTAFPDKSINKNLRQIDLPKSREIIKGNEVTSQGHMSMSMLREFARKVSIAALETSELRNVLINEKFDAVVTEWFFSDLEAGYAAVQQIPWILLSGVVMHPYMEYLVDSVRTLPVTPFMINDFPVPMNFWDRLSNTFSFGMFMFGIWQDSEADYDKQFSSIAKARGVSLPPLSISRHNISIVLVNSHTSFAPAQPLPPNVIEIAGYHIEETTPLLPKDLQDLLDSSRNGVVYFSMGSVLKSAALPESTKRELLRVLGSLPYTVLWKFEEQLEGLPKNVHIRSWMPQASILVHPNVKVFITHGGLLSTLEALRYGVPLLAIPVFGDQPGNAIRAMRSGYARKVTFSPDMAPELERELKHMLADDTYYNRAKELSKLFNSRPVTQRKLILHYIELAIETKGAYHLRSKSQLYKWYELWMLDQLAVVVTVLLFIYILLKKIVSVFTKKNVKEVKKSKKNK</sequence>
<dbReference type="InParanoid" id="A0A0N0PBY8"/>
<gene>
    <name evidence="6" type="ORF">RR48_02172</name>
</gene>
<keyword evidence="5" id="KW-0732">Signal</keyword>
<dbReference type="STRING" id="76193.A0A0N0PBY8"/>